<evidence type="ECO:0000256" key="11">
    <source>
        <dbReference type="RuleBase" id="RU003357"/>
    </source>
</evidence>
<evidence type="ECO:0000256" key="9">
    <source>
        <dbReference type="ARBA" id="ARBA00023237"/>
    </source>
</evidence>
<dbReference type="Gene3D" id="2.40.170.20">
    <property type="entry name" value="TonB-dependent receptor, beta-barrel domain"/>
    <property type="match status" value="1"/>
</dbReference>
<organism evidence="15 16">
    <name type="scientific">Patiriisocius hiemis</name>
    <dbReference type="NCBI Taxonomy" id="3075604"/>
    <lineage>
        <taxon>Bacteria</taxon>
        <taxon>Pseudomonadati</taxon>
        <taxon>Bacteroidota</taxon>
        <taxon>Flavobacteriia</taxon>
        <taxon>Flavobacteriales</taxon>
        <taxon>Flavobacteriaceae</taxon>
        <taxon>Patiriisocius</taxon>
    </lineage>
</organism>
<comment type="similarity">
    <text evidence="10 11">Belongs to the TonB-dependent receptor family.</text>
</comment>
<evidence type="ECO:0000256" key="12">
    <source>
        <dbReference type="SAM" id="SignalP"/>
    </source>
</evidence>
<dbReference type="InterPro" id="IPR036942">
    <property type="entry name" value="Beta-barrel_TonB_sf"/>
</dbReference>
<evidence type="ECO:0000256" key="2">
    <source>
        <dbReference type="ARBA" id="ARBA00022448"/>
    </source>
</evidence>
<dbReference type="SUPFAM" id="SSF56935">
    <property type="entry name" value="Porins"/>
    <property type="match status" value="1"/>
</dbReference>
<keyword evidence="5 12" id="KW-0732">Signal</keyword>
<dbReference type="InterPro" id="IPR037066">
    <property type="entry name" value="Plug_dom_sf"/>
</dbReference>
<keyword evidence="3 10" id="KW-1134">Transmembrane beta strand</keyword>
<evidence type="ECO:0000256" key="1">
    <source>
        <dbReference type="ARBA" id="ARBA00004571"/>
    </source>
</evidence>
<feature type="domain" description="TonB-dependent receptor-like beta-barrel" evidence="13">
    <location>
        <begin position="230"/>
        <end position="614"/>
    </location>
</feature>
<protein>
    <submittedName>
        <fullName evidence="15">TonB-dependent receptor</fullName>
    </submittedName>
</protein>
<evidence type="ECO:0000256" key="5">
    <source>
        <dbReference type="ARBA" id="ARBA00022729"/>
    </source>
</evidence>
<evidence type="ECO:0000259" key="14">
    <source>
        <dbReference type="Pfam" id="PF07715"/>
    </source>
</evidence>
<evidence type="ECO:0000256" key="7">
    <source>
        <dbReference type="ARBA" id="ARBA00023136"/>
    </source>
</evidence>
<dbReference type="PANTHER" id="PTHR30069:SF29">
    <property type="entry name" value="HEMOGLOBIN AND HEMOGLOBIN-HAPTOGLOBIN-BINDING PROTEIN 1-RELATED"/>
    <property type="match status" value="1"/>
</dbReference>
<comment type="caution">
    <text evidence="15">The sequence shown here is derived from an EMBL/GenBank/DDBJ whole genome shotgun (WGS) entry which is preliminary data.</text>
</comment>
<dbReference type="Gene3D" id="2.170.130.10">
    <property type="entry name" value="TonB-dependent receptor, plug domain"/>
    <property type="match status" value="1"/>
</dbReference>
<dbReference type="InterPro" id="IPR039426">
    <property type="entry name" value="TonB-dep_rcpt-like"/>
</dbReference>
<proteinExistence type="inferred from homology"/>
<evidence type="ECO:0000259" key="13">
    <source>
        <dbReference type="Pfam" id="PF00593"/>
    </source>
</evidence>
<dbReference type="RefSeq" id="WP_311331386.1">
    <property type="nucleotide sequence ID" value="NZ_JAVRHZ010000001.1"/>
</dbReference>
<dbReference type="PANTHER" id="PTHR30069">
    <property type="entry name" value="TONB-DEPENDENT OUTER MEMBRANE RECEPTOR"/>
    <property type="match status" value="1"/>
</dbReference>
<evidence type="ECO:0000256" key="6">
    <source>
        <dbReference type="ARBA" id="ARBA00023077"/>
    </source>
</evidence>
<keyword evidence="16" id="KW-1185">Reference proteome</keyword>
<evidence type="ECO:0000256" key="8">
    <source>
        <dbReference type="ARBA" id="ARBA00023170"/>
    </source>
</evidence>
<feature type="chain" id="PRO_5047022476" evidence="12">
    <location>
        <begin position="18"/>
        <end position="640"/>
    </location>
</feature>
<feature type="signal peptide" evidence="12">
    <location>
        <begin position="1"/>
        <end position="17"/>
    </location>
</feature>
<evidence type="ECO:0000256" key="3">
    <source>
        <dbReference type="ARBA" id="ARBA00022452"/>
    </source>
</evidence>
<keyword evidence="2 10" id="KW-0813">Transport</keyword>
<name>A0ABU2Y8A2_9FLAO</name>
<dbReference type="Pfam" id="PF07715">
    <property type="entry name" value="Plug"/>
    <property type="match status" value="1"/>
</dbReference>
<evidence type="ECO:0000256" key="4">
    <source>
        <dbReference type="ARBA" id="ARBA00022692"/>
    </source>
</evidence>
<feature type="domain" description="TonB-dependent receptor plug" evidence="14">
    <location>
        <begin position="41"/>
        <end position="147"/>
    </location>
</feature>
<reference evidence="15 16" key="1">
    <citation type="submission" date="2023-09" db="EMBL/GenBank/DDBJ databases">
        <authorList>
            <person name="Rey-Velasco X."/>
        </authorList>
    </citation>
    <scope>NUCLEOTIDE SEQUENCE [LARGE SCALE GENOMIC DNA]</scope>
    <source>
        <strain evidence="15 16">W242</strain>
    </source>
</reference>
<gene>
    <name evidence="15" type="ORF">RM538_00270</name>
</gene>
<dbReference type="InterPro" id="IPR012910">
    <property type="entry name" value="Plug_dom"/>
</dbReference>
<keyword evidence="9 10" id="KW-0998">Cell outer membrane</keyword>
<accession>A0ABU2Y8A2</accession>
<evidence type="ECO:0000256" key="10">
    <source>
        <dbReference type="PROSITE-ProRule" id="PRU01360"/>
    </source>
</evidence>
<keyword evidence="8 15" id="KW-0675">Receptor</keyword>
<keyword evidence="4 10" id="KW-0812">Transmembrane</keyword>
<dbReference type="Proteomes" id="UP001254488">
    <property type="component" value="Unassembled WGS sequence"/>
</dbReference>
<evidence type="ECO:0000313" key="16">
    <source>
        <dbReference type="Proteomes" id="UP001254488"/>
    </source>
</evidence>
<keyword evidence="7 10" id="KW-0472">Membrane</keyword>
<evidence type="ECO:0000313" key="15">
    <source>
        <dbReference type="EMBL" id="MDT0554420.1"/>
    </source>
</evidence>
<keyword evidence="6 11" id="KW-0798">TonB box</keyword>
<dbReference type="Pfam" id="PF00593">
    <property type="entry name" value="TonB_dep_Rec_b-barrel"/>
    <property type="match status" value="1"/>
</dbReference>
<sequence length="640" mass="71711">MKKLLIGCLFTSLVAFGQQTQQVEALDSVFIDTKVPIARKNSGKVITKISSQQLQQQAGKSVASIINTVSGIEINGSRSNDGQNLSYFVRGGNNRQVVIMVDGVQLNDPSQIANDYDLRLLPASTIEEIEIIKGASSVLYGSGAATAVINITTKKASIKKIAANFTTSLASNQSSEGKANYKLASVINNVAVNGTLENFFYNATFGNRYTDGLSAIAAPEGEEAFEADVFNRFDGRINLGYKISEAITISQFFAFDKFKAGFDDFSFTDAENLSITEQLKTGGHFEWEFAKGKYVFNDSYTWIEREISSSFPSKFDSKLYSLDNYLSYNFSKQFTALIGLNVNLSSFNSFTIPFGENNFVQNIDEDTANFDIIDPYVNATYFSDFGLNINAGARINIHSEYDTNVVYNINPSYNIGFNSSNLKALGSYSTAYITPSLFQLYDPQFGNGELQPEDNATIEGGLEFTKSDLRVSAVYFTRNQKNFVDFVTVDPDLFIFKYQNISEEFTSSGIEVEVSKTFFENLNVSANYTNTQADERFALRIPEHKVNASAQYAFSKRTNFGLQFQYTSERDDSFFNPDTFENETITLDSFSLLDFNYSFQATKNIRLFTSITNIFNTEYEELFRFQTRGRNFRVGLSLDF</sequence>
<dbReference type="EMBL" id="JAVRHZ010000001">
    <property type="protein sequence ID" value="MDT0554420.1"/>
    <property type="molecule type" value="Genomic_DNA"/>
</dbReference>
<dbReference type="PROSITE" id="PS52016">
    <property type="entry name" value="TONB_DEPENDENT_REC_3"/>
    <property type="match status" value="1"/>
</dbReference>
<comment type="subcellular location">
    <subcellularLocation>
        <location evidence="1 10">Cell outer membrane</location>
        <topology evidence="1 10">Multi-pass membrane protein</topology>
    </subcellularLocation>
</comment>
<dbReference type="InterPro" id="IPR000531">
    <property type="entry name" value="Beta-barrel_TonB"/>
</dbReference>